<dbReference type="InterPro" id="IPR002918">
    <property type="entry name" value="Lipase_EstA/Esterase_EstB"/>
</dbReference>
<evidence type="ECO:0000313" key="2">
    <source>
        <dbReference type="Proteomes" id="UP000221961"/>
    </source>
</evidence>
<dbReference type="AlphaFoldDB" id="A0A291RQJ2"/>
<organism evidence="1 2">
    <name type="scientific">Nocardia terpenica</name>
    <dbReference type="NCBI Taxonomy" id="455432"/>
    <lineage>
        <taxon>Bacteria</taxon>
        <taxon>Bacillati</taxon>
        <taxon>Actinomycetota</taxon>
        <taxon>Actinomycetes</taxon>
        <taxon>Mycobacteriales</taxon>
        <taxon>Nocardiaceae</taxon>
        <taxon>Nocardia</taxon>
    </lineage>
</organism>
<dbReference type="SUPFAM" id="SSF53474">
    <property type="entry name" value="alpha/beta-Hydrolases"/>
    <property type="match status" value="1"/>
</dbReference>
<dbReference type="Gene3D" id="3.40.50.1820">
    <property type="entry name" value="alpha/beta hydrolase"/>
    <property type="match status" value="1"/>
</dbReference>
<dbReference type="InterPro" id="IPR029058">
    <property type="entry name" value="AB_hydrolase_fold"/>
</dbReference>
<evidence type="ECO:0000313" key="1">
    <source>
        <dbReference type="EMBL" id="ATL69806.1"/>
    </source>
</evidence>
<dbReference type="GeneID" id="88361563"/>
<reference evidence="1 2" key="1">
    <citation type="submission" date="2017-10" db="EMBL/GenBank/DDBJ databases">
        <title>Comparative genomics between pathogenic Norcardia.</title>
        <authorList>
            <person name="Zeng L."/>
        </authorList>
    </citation>
    <scope>NUCLEOTIDE SEQUENCE [LARGE SCALE GENOMIC DNA]</scope>
    <source>
        <strain evidence="1 2">NC_YFY_NT001</strain>
    </source>
</reference>
<dbReference type="Pfam" id="PF01674">
    <property type="entry name" value="Lipase_2"/>
    <property type="match status" value="1"/>
</dbReference>
<dbReference type="GO" id="GO:0016298">
    <property type="term" value="F:lipase activity"/>
    <property type="evidence" value="ECO:0007669"/>
    <property type="project" value="TreeGrafter"/>
</dbReference>
<accession>A0A291RQJ2</accession>
<dbReference type="KEGG" id="ntp:CRH09_30200"/>
<dbReference type="PANTHER" id="PTHR32015:SF1">
    <property type="entry name" value="LIPASE"/>
    <property type="match status" value="1"/>
</dbReference>
<dbReference type="Proteomes" id="UP000221961">
    <property type="component" value="Chromosome"/>
</dbReference>
<sequence>MGDAAAAPSNLPVVFDIAAGAAALARNPRGDAPPPGANDWSCRPTPEHPNPVVLLHGQFADQTVNWQTMSPLLANHGYCVFSTNWGERTGDPWPTVSIMGRLPIEDSAEQVSGFIDRVLAATGASRVDLLTHSVGGLVGGYYVKFLGGQAKVDRFVALAAPWAGSNHLNMDGIVRLLGMAGLRTAAESVLGDMSGPLPEVLSGSAFMAKMRSGGGVAVPGVVYTNLLSRYDEVVVPYTSSIVEAPNVTNIVVQDGCEQDLAEHVALVADRVTAAHVLNALDPAHPVPVPCVPVLPVFGG</sequence>
<dbReference type="RefSeq" id="WP_098696812.1">
    <property type="nucleotide sequence ID" value="NZ_CP023778.1"/>
</dbReference>
<dbReference type="PANTHER" id="PTHR32015">
    <property type="entry name" value="FASTING INDUCED LIPASE"/>
    <property type="match status" value="1"/>
</dbReference>
<dbReference type="GO" id="GO:0016042">
    <property type="term" value="P:lipid catabolic process"/>
    <property type="evidence" value="ECO:0007669"/>
    <property type="project" value="InterPro"/>
</dbReference>
<protein>
    <submittedName>
        <fullName evidence="1">Lipase</fullName>
    </submittedName>
</protein>
<proteinExistence type="predicted"/>
<gene>
    <name evidence="1" type="ORF">CRH09_30200</name>
</gene>
<name>A0A291RQJ2_9NOCA</name>
<dbReference type="EMBL" id="CP023778">
    <property type="protein sequence ID" value="ATL69806.1"/>
    <property type="molecule type" value="Genomic_DNA"/>
</dbReference>